<protein>
    <recommendedName>
        <fullName evidence="4">DUF599 domain-containing protein</fullName>
    </recommendedName>
</protein>
<dbReference type="AlphaFoldDB" id="A0A178MS54"/>
<dbReference type="OrthoDB" id="9806874at2"/>
<evidence type="ECO:0000313" key="2">
    <source>
        <dbReference type="EMBL" id="OAN50877.1"/>
    </source>
</evidence>
<dbReference type="Pfam" id="PF04654">
    <property type="entry name" value="DUF599"/>
    <property type="match status" value="1"/>
</dbReference>
<reference evidence="2 3" key="1">
    <citation type="submission" date="2016-04" db="EMBL/GenBank/DDBJ databases">
        <title>Draft genome sequence of freshwater magnetotactic bacteria Magnetospirillum marisnigri SP-1 and Magnetospirillum moscoviense BB-1.</title>
        <authorList>
            <person name="Koziaeva V."/>
            <person name="Dziuba M.V."/>
            <person name="Ivanov T.M."/>
            <person name="Kuznetsov B."/>
            <person name="Grouzdev D.S."/>
        </authorList>
    </citation>
    <scope>NUCLEOTIDE SEQUENCE [LARGE SCALE GENOMIC DNA]</scope>
    <source>
        <strain evidence="2 3">BB-1</strain>
    </source>
</reference>
<dbReference type="STRING" id="1437059.A6A05_11430"/>
<keyword evidence="1" id="KW-1133">Transmembrane helix</keyword>
<sequence>MIQSIPILDLAALGVFLALWVCYTVAADHYTSKGRSLSAVMGRHRLVWMRSLCDRDNRVADTAIIGNLMRSVAFFASASLLVVGGLAALMGSGRRGYEVTLDIPFMADGGHEAFEMKVLLLACLFIYTFFQITWSLRQFNYCCILMGSAPMPEALDADKDRFACHAARLQALAANSFNRGLRAYYFALAMLGWFVNAWVFMAAAAAVTAILFRREFHSKSMKALASIVDAGGRA</sequence>
<organism evidence="2 3">
    <name type="scientific">Magnetospirillum moscoviense</name>
    <dbReference type="NCBI Taxonomy" id="1437059"/>
    <lineage>
        <taxon>Bacteria</taxon>
        <taxon>Pseudomonadati</taxon>
        <taxon>Pseudomonadota</taxon>
        <taxon>Alphaproteobacteria</taxon>
        <taxon>Rhodospirillales</taxon>
        <taxon>Rhodospirillaceae</taxon>
        <taxon>Magnetospirillum</taxon>
    </lineage>
</organism>
<dbReference type="Proteomes" id="UP000078543">
    <property type="component" value="Unassembled WGS sequence"/>
</dbReference>
<comment type="caution">
    <text evidence="2">The sequence shown here is derived from an EMBL/GenBank/DDBJ whole genome shotgun (WGS) entry which is preliminary data.</text>
</comment>
<keyword evidence="1" id="KW-0812">Transmembrane</keyword>
<dbReference type="RefSeq" id="WP_068499806.1">
    <property type="nucleotide sequence ID" value="NZ_LWQU01000134.1"/>
</dbReference>
<evidence type="ECO:0000313" key="3">
    <source>
        <dbReference type="Proteomes" id="UP000078543"/>
    </source>
</evidence>
<name>A0A178MS54_9PROT</name>
<feature type="transmembrane region" description="Helical" evidence="1">
    <location>
        <begin position="184"/>
        <end position="212"/>
    </location>
</feature>
<proteinExistence type="predicted"/>
<feature type="transmembrane region" description="Helical" evidence="1">
    <location>
        <begin position="113"/>
        <end position="130"/>
    </location>
</feature>
<dbReference type="InterPro" id="IPR006747">
    <property type="entry name" value="DUF599"/>
</dbReference>
<evidence type="ECO:0008006" key="4">
    <source>
        <dbReference type="Google" id="ProtNLM"/>
    </source>
</evidence>
<keyword evidence="3" id="KW-1185">Reference proteome</keyword>
<feature type="transmembrane region" description="Helical" evidence="1">
    <location>
        <begin position="72"/>
        <end position="92"/>
    </location>
</feature>
<keyword evidence="1" id="KW-0472">Membrane</keyword>
<evidence type="ECO:0000256" key="1">
    <source>
        <dbReference type="SAM" id="Phobius"/>
    </source>
</evidence>
<accession>A0A178MS54</accession>
<dbReference type="PANTHER" id="PTHR31881">
    <property type="match status" value="1"/>
</dbReference>
<dbReference type="PANTHER" id="PTHR31881:SF6">
    <property type="entry name" value="OS09G0494600 PROTEIN"/>
    <property type="match status" value="1"/>
</dbReference>
<gene>
    <name evidence="2" type="ORF">A6A05_11430</name>
</gene>
<dbReference type="EMBL" id="LWQU01000134">
    <property type="protein sequence ID" value="OAN50877.1"/>
    <property type="molecule type" value="Genomic_DNA"/>
</dbReference>